<evidence type="ECO:0000313" key="2">
    <source>
        <dbReference type="Proteomes" id="UP001595791"/>
    </source>
</evidence>
<dbReference type="CDD" id="cd16364">
    <property type="entry name" value="T3SC_I-like"/>
    <property type="match status" value="1"/>
</dbReference>
<gene>
    <name evidence="1" type="ORF">ACFOW7_11820</name>
</gene>
<dbReference type="EMBL" id="JBHSBU010000001">
    <property type="protein sequence ID" value="MFC4160035.1"/>
    <property type="molecule type" value="Genomic_DNA"/>
</dbReference>
<proteinExistence type="predicted"/>
<protein>
    <submittedName>
        <fullName evidence="1">Type III secretion system chaperone</fullName>
    </submittedName>
</protein>
<name>A0ABV8MRU7_9NEIS</name>
<dbReference type="Pfam" id="PF05932">
    <property type="entry name" value="CesT"/>
    <property type="match status" value="1"/>
</dbReference>
<accession>A0ABV8MRU7</accession>
<comment type="caution">
    <text evidence="1">The sequence shown here is derived from an EMBL/GenBank/DDBJ whole genome shotgun (WGS) entry which is preliminary data.</text>
</comment>
<sequence length="160" mass="17429">MTIALTQFHQHIAALSRRLGLDASALGAGERLVEIAYADGSNIVLACLEERNELTLSAELFDAPQSDEEAVRLYRELLINHAFGLETAGAYFSLNPVANRFVLCRALPLAGLEEDTLAEALSALGRVRRQWMERYEAGQLLPAAPLVSAEPSQVSGQFFA</sequence>
<dbReference type="Gene3D" id="3.30.1460.10">
    <property type="match status" value="1"/>
</dbReference>
<dbReference type="InterPro" id="IPR010261">
    <property type="entry name" value="Tir_chaperone"/>
</dbReference>
<dbReference type="Proteomes" id="UP001595791">
    <property type="component" value="Unassembled WGS sequence"/>
</dbReference>
<reference evidence="2" key="1">
    <citation type="journal article" date="2019" name="Int. J. Syst. Evol. Microbiol.">
        <title>The Global Catalogue of Microorganisms (GCM) 10K type strain sequencing project: providing services to taxonomists for standard genome sequencing and annotation.</title>
        <authorList>
            <consortium name="The Broad Institute Genomics Platform"/>
            <consortium name="The Broad Institute Genome Sequencing Center for Infectious Disease"/>
            <person name="Wu L."/>
            <person name="Ma J."/>
        </authorList>
    </citation>
    <scope>NUCLEOTIDE SEQUENCE [LARGE SCALE GENOMIC DNA]</scope>
    <source>
        <strain evidence="2">LMG 29894</strain>
    </source>
</reference>
<dbReference type="SUPFAM" id="SSF69635">
    <property type="entry name" value="Type III secretory system chaperone-like"/>
    <property type="match status" value="1"/>
</dbReference>
<keyword evidence="2" id="KW-1185">Reference proteome</keyword>
<evidence type="ECO:0000313" key="1">
    <source>
        <dbReference type="EMBL" id="MFC4160035.1"/>
    </source>
</evidence>
<organism evidence="1 2">
    <name type="scientific">Chitinimonas lacunae</name>
    <dbReference type="NCBI Taxonomy" id="1963018"/>
    <lineage>
        <taxon>Bacteria</taxon>
        <taxon>Pseudomonadati</taxon>
        <taxon>Pseudomonadota</taxon>
        <taxon>Betaproteobacteria</taxon>
        <taxon>Neisseriales</taxon>
        <taxon>Chitinibacteraceae</taxon>
        <taxon>Chitinimonas</taxon>
    </lineage>
</organism>
<dbReference type="RefSeq" id="WP_378164427.1">
    <property type="nucleotide sequence ID" value="NZ_JBHSBU010000001.1"/>
</dbReference>